<comment type="caution">
    <text evidence="1">The sequence shown here is derived from an EMBL/GenBank/DDBJ whole genome shotgun (WGS) entry which is preliminary data.</text>
</comment>
<accession>A0A495JFJ7</accession>
<evidence type="ECO:0000313" key="1">
    <source>
        <dbReference type="EMBL" id="RKR86829.1"/>
    </source>
</evidence>
<sequence length="91" mass="9464">MAAPTITSATLNKSTFAPGETMILTVVGTDPDEETIEISLSIRSRTSGATAAPILVTTILDELHSVATDSGPRTWTQIARTGSTFVLTSVA</sequence>
<reference evidence="1 2" key="1">
    <citation type="submission" date="2018-10" db="EMBL/GenBank/DDBJ databases">
        <title>Sequencing the genomes of 1000 actinobacteria strains.</title>
        <authorList>
            <person name="Klenk H.-P."/>
        </authorList>
    </citation>
    <scope>NUCLEOTIDE SEQUENCE [LARGE SCALE GENOMIC DNA]</scope>
    <source>
        <strain evidence="1 2">DSM 45175</strain>
    </source>
</reference>
<dbReference type="RefSeq" id="WP_121155170.1">
    <property type="nucleotide sequence ID" value="NZ_RBKT01000001.1"/>
</dbReference>
<dbReference type="AlphaFoldDB" id="A0A495JFJ7"/>
<name>A0A495JFJ7_9ACTN</name>
<evidence type="ECO:0000313" key="2">
    <source>
        <dbReference type="Proteomes" id="UP000277671"/>
    </source>
</evidence>
<protein>
    <submittedName>
        <fullName evidence="1">Uncharacterized protein</fullName>
    </submittedName>
</protein>
<dbReference type="Proteomes" id="UP000277671">
    <property type="component" value="Unassembled WGS sequence"/>
</dbReference>
<gene>
    <name evidence="1" type="ORF">BDK92_1097</name>
</gene>
<organism evidence="1 2">
    <name type="scientific">Micromonospora pisi</name>
    <dbReference type="NCBI Taxonomy" id="589240"/>
    <lineage>
        <taxon>Bacteria</taxon>
        <taxon>Bacillati</taxon>
        <taxon>Actinomycetota</taxon>
        <taxon>Actinomycetes</taxon>
        <taxon>Micromonosporales</taxon>
        <taxon>Micromonosporaceae</taxon>
        <taxon>Micromonospora</taxon>
    </lineage>
</organism>
<keyword evidence="2" id="KW-1185">Reference proteome</keyword>
<proteinExistence type="predicted"/>
<dbReference type="EMBL" id="RBKT01000001">
    <property type="protein sequence ID" value="RKR86829.1"/>
    <property type="molecule type" value="Genomic_DNA"/>
</dbReference>